<protein>
    <submittedName>
        <fullName evidence="3">ATP-binding protein</fullName>
        <ecNumber evidence="3">2.7.13.3</ecNumber>
    </submittedName>
</protein>
<dbReference type="RefSeq" id="WP_194423575.1">
    <property type="nucleotide sequence ID" value="NZ_BAAAPT010000001.1"/>
</dbReference>
<name>A0ABU5N4D8_9MICO</name>
<reference evidence="3 4" key="1">
    <citation type="submission" date="2023-10" db="EMBL/GenBank/DDBJ databases">
        <title>Microbacterium xanthum sp. nov., isolated from seaweed.</title>
        <authorList>
            <person name="Lee S.D."/>
        </authorList>
    </citation>
    <scope>NUCLEOTIDE SEQUENCE [LARGE SCALE GENOMIC DNA]</scope>
    <source>
        <strain evidence="3 4">KCTC 19124</strain>
    </source>
</reference>
<dbReference type="InterPro" id="IPR050267">
    <property type="entry name" value="Anti-sigma-factor_SerPK"/>
</dbReference>
<keyword evidence="4" id="KW-1185">Reference proteome</keyword>
<accession>A0ABU5N4D8</accession>
<dbReference type="GO" id="GO:0004673">
    <property type="term" value="F:protein histidine kinase activity"/>
    <property type="evidence" value="ECO:0007669"/>
    <property type="project" value="UniProtKB-EC"/>
</dbReference>
<keyword evidence="3" id="KW-0547">Nucleotide-binding</keyword>
<keyword evidence="1" id="KW-0418">Kinase</keyword>
<evidence type="ECO:0000256" key="1">
    <source>
        <dbReference type="ARBA" id="ARBA00022527"/>
    </source>
</evidence>
<dbReference type="EMBL" id="JAWJYN010000001">
    <property type="protein sequence ID" value="MDZ8160900.1"/>
    <property type="molecule type" value="Genomic_DNA"/>
</dbReference>
<dbReference type="EC" id="2.7.13.3" evidence="3"/>
<dbReference type="InterPro" id="IPR003594">
    <property type="entry name" value="HATPase_dom"/>
</dbReference>
<dbReference type="Proteomes" id="UP001291912">
    <property type="component" value="Unassembled WGS sequence"/>
</dbReference>
<keyword evidence="3" id="KW-0067">ATP-binding</keyword>
<sequence>MRSDSRLTARALAGPAVLDDVHGLLDTLFARCDLPDEDAMLFRLAVAEVATNIIEHARADHPITVEVEVGIRSGSLVARLGDDADPLQIDLETRPMPDADAEAGRGLPIAQAALSHLEHHAGTRGNTWSLQRDLPAQADSGPQVGDL</sequence>
<proteinExistence type="predicted"/>
<comment type="caution">
    <text evidence="3">The sequence shown here is derived from an EMBL/GenBank/DDBJ whole genome shotgun (WGS) entry which is preliminary data.</text>
</comment>
<keyword evidence="3" id="KW-0808">Transferase</keyword>
<keyword evidence="1" id="KW-0723">Serine/threonine-protein kinase</keyword>
<organism evidence="3 4">
    <name type="scientific">Microbacterium aquimaris</name>
    <dbReference type="NCBI Taxonomy" id="459816"/>
    <lineage>
        <taxon>Bacteria</taxon>
        <taxon>Bacillati</taxon>
        <taxon>Actinomycetota</taxon>
        <taxon>Actinomycetes</taxon>
        <taxon>Micrococcales</taxon>
        <taxon>Microbacteriaceae</taxon>
        <taxon>Microbacterium</taxon>
    </lineage>
</organism>
<feature type="domain" description="Histidine kinase/HSP90-like ATPase" evidence="2">
    <location>
        <begin position="27"/>
        <end position="128"/>
    </location>
</feature>
<dbReference type="GO" id="GO:0005524">
    <property type="term" value="F:ATP binding"/>
    <property type="evidence" value="ECO:0007669"/>
    <property type="project" value="UniProtKB-KW"/>
</dbReference>
<dbReference type="Pfam" id="PF13581">
    <property type="entry name" value="HATPase_c_2"/>
    <property type="match status" value="1"/>
</dbReference>
<dbReference type="InterPro" id="IPR036890">
    <property type="entry name" value="HATPase_C_sf"/>
</dbReference>
<dbReference type="PANTHER" id="PTHR35526">
    <property type="entry name" value="ANTI-SIGMA-F FACTOR RSBW-RELATED"/>
    <property type="match status" value="1"/>
</dbReference>
<evidence type="ECO:0000259" key="2">
    <source>
        <dbReference type="Pfam" id="PF13581"/>
    </source>
</evidence>
<evidence type="ECO:0000313" key="4">
    <source>
        <dbReference type="Proteomes" id="UP001291912"/>
    </source>
</evidence>
<gene>
    <name evidence="3" type="ORF">R2Q92_03570</name>
</gene>
<dbReference type="PANTHER" id="PTHR35526:SF3">
    <property type="entry name" value="ANTI-SIGMA-F FACTOR RSBW"/>
    <property type="match status" value="1"/>
</dbReference>
<evidence type="ECO:0000313" key="3">
    <source>
        <dbReference type="EMBL" id="MDZ8160900.1"/>
    </source>
</evidence>
<dbReference type="Gene3D" id="3.30.565.10">
    <property type="entry name" value="Histidine kinase-like ATPase, C-terminal domain"/>
    <property type="match status" value="1"/>
</dbReference>
<dbReference type="CDD" id="cd16936">
    <property type="entry name" value="HATPase_RsbW-like"/>
    <property type="match status" value="1"/>
</dbReference>